<evidence type="ECO:0000313" key="2">
    <source>
        <dbReference type="Proteomes" id="UP001501525"/>
    </source>
</evidence>
<dbReference type="EMBL" id="BAABIY010000030">
    <property type="protein sequence ID" value="GAA5099494.1"/>
    <property type="molecule type" value="Genomic_DNA"/>
</dbReference>
<name>A0ABP9MRW4_9HYPH</name>
<sequence>MKDVFGTVEVVIAKQCHEPIGTAHLTFQFNFTRFNNLTYNDNFPEKNA</sequence>
<protein>
    <submittedName>
        <fullName evidence="1">Uncharacterized protein</fullName>
    </submittedName>
</protein>
<comment type="caution">
    <text evidence="1">The sequence shown here is derived from an EMBL/GenBank/DDBJ whole genome shotgun (WGS) entry which is preliminary data.</text>
</comment>
<gene>
    <name evidence="1" type="ORF">GCM10023260_10770</name>
</gene>
<organism evidence="1 2">
    <name type="scientific">Bartonella acomydis</name>
    <dbReference type="NCBI Taxonomy" id="686234"/>
    <lineage>
        <taxon>Bacteria</taxon>
        <taxon>Pseudomonadati</taxon>
        <taxon>Pseudomonadota</taxon>
        <taxon>Alphaproteobacteria</taxon>
        <taxon>Hyphomicrobiales</taxon>
        <taxon>Bartonellaceae</taxon>
        <taxon>Bartonella</taxon>
    </lineage>
</organism>
<evidence type="ECO:0000313" key="1">
    <source>
        <dbReference type="EMBL" id="GAA5099494.1"/>
    </source>
</evidence>
<keyword evidence="2" id="KW-1185">Reference proteome</keyword>
<proteinExistence type="predicted"/>
<reference evidence="2" key="1">
    <citation type="journal article" date="2019" name="Int. J. Syst. Evol. Microbiol.">
        <title>The Global Catalogue of Microorganisms (GCM) 10K type strain sequencing project: providing services to taxonomists for standard genome sequencing and annotation.</title>
        <authorList>
            <consortium name="The Broad Institute Genomics Platform"/>
            <consortium name="The Broad Institute Genome Sequencing Center for Infectious Disease"/>
            <person name="Wu L."/>
            <person name="Ma J."/>
        </authorList>
    </citation>
    <scope>NUCLEOTIDE SEQUENCE [LARGE SCALE GENOMIC DNA]</scope>
    <source>
        <strain evidence="2">JCM 17706</strain>
    </source>
</reference>
<accession>A0ABP9MRW4</accession>
<dbReference type="Proteomes" id="UP001501525">
    <property type="component" value="Unassembled WGS sequence"/>
</dbReference>